<accession>A0A1H3C1U8</accession>
<name>A0A1H3C1U8_9FIRM</name>
<dbReference type="Gene3D" id="1.10.10.60">
    <property type="entry name" value="Homeodomain-like"/>
    <property type="match status" value="2"/>
</dbReference>
<dbReference type="InterPro" id="IPR011009">
    <property type="entry name" value="Kinase-like_dom_sf"/>
</dbReference>
<dbReference type="GO" id="GO:0043565">
    <property type="term" value="F:sequence-specific DNA binding"/>
    <property type="evidence" value="ECO:0007669"/>
    <property type="project" value="InterPro"/>
</dbReference>
<evidence type="ECO:0000256" key="1">
    <source>
        <dbReference type="ARBA" id="ARBA00023015"/>
    </source>
</evidence>
<dbReference type="InterPro" id="IPR009057">
    <property type="entry name" value="Homeodomain-like_sf"/>
</dbReference>
<keyword evidence="1" id="KW-0805">Transcription regulation</keyword>
<evidence type="ECO:0000313" key="6">
    <source>
        <dbReference type="Proteomes" id="UP000198828"/>
    </source>
</evidence>
<dbReference type="PROSITE" id="PS01124">
    <property type="entry name" value="HTH_ARAC_FAMILY_2"/>
    <property type="match status" value="1"/>
</dbReference>
<feature type="domain" description="HTH araC/xylS-type" evidence="4">
    <location>
        <begin position="8"/>
        <end position="105"/>
    </location>
</feature>
<dbReference type="InterPro" id="IPR050959">
    <property type="entry name" value="MarA-like"/>
</dbReference>
<keyword evidence="6" id="KW-1185">Reference proteome</keyword>
<evidence type="ECO:0000256" key="2">
    <source>
        <dbReference type="ARBA" id="ARBA00023125"/>
    </source>
</evidence>
<dbReference type="RefSeq" id="WP_093753952.1">
    <property type="nucleotide sequence ID" value="NZ_FNNG01000011.1"/>
</dbReference>
<dbReference type="InterPro" id="IPR002575">
    <property type="entry name" value="Aminoglycoside_PTrfase"/>
</dbReference>
<dbReference type="GO" id="GO:0003700">
    <property type="term" value="F:DNA-binding transcription factor activity"/>
    <property type="evidence" value="ECO:0007669"/>
    <property type="project" value="InterPro"/>
</dbReference>
<dbReference type="SUPFAM" id="SSF56112">
    <property type="entry name" value="Protein kinase-like (PK-like)"/>
    <property type="match status" value="1"/>
</dbReference>
<dbReference type="Proteomes" id="UP000198828">
    <property type="component" value="Unassembled WGS sequence"/>
</dbReference>
<evidence type="ECO:0000256" key="3">
    <source>
        <dbReference type="ARBA" id="ARBA00023163"/>
    </source>
</evidence>
<dbReference type="SUPFAM" id="SSF46689">
    <property type="entry name" value="Homeodomain-like"/>
    <property type="match status" value="2"/>
</dbReference>
<reference evidence="5 6" key="1">
    <citation type="submission" date="2016-10" db="EMBL/GenBank/DDBJ databases">
        <authorList>
            <person name="de Groot N.N."/>
        </authorList>
    </citation>
    <scope>NUCLEOTIDE SEQUENCE [LARGE SCALE GENOMIC DNA]</scope>
    <source>
        <strain evidence="5 6">DSM 23310</strain>
    </source>
</reference>
<sequence length="431" mass="50387">MENVDIIQKSIDYIEENLKAELTVEELAKNSGFSLFHYYRIFQTESGMPVMQYILLRKLKNAIYEISCGKKAIDVALDYGFETYAGFFKAFKREFGTSPTQYLKKHTVNKPHKIILKQGEYIMISHKKIRKILTNWNLANVDIIDIYHEGNGFKLENVWYINGNLVLKVYKNLYRLKNDIKISKSLLKAGFESPTPMKTYDGHDYVIDDDIYFYLTNRIKGERVKSSACYKDDFEIKMQHLGAAIGKLHLALNKFDEEVLLNEPNLYETIKDWAIPEIKKYMDLPDSFYENYLKNFEGLYPDLPRHAIHRDPNPSNIIMKDGKIVGFIDFELSEKNVRIFDPCYASTAILSESFDENDFNKLQKWIAIYMDIIDGYDSICKLSHKEKQAIPFVIFAIQMICVAYFSNIEKYAKLAEVNKKFLDGYMTIKTY</sequence>
<evidence type="ECO:0000313" key="5">
    <source>
        <dbReference type="EMBL" id="SDX47479.1"/>
    </source>
</evidence>
<dbReference type="Pfam" id="PF12833">
    <property type="entry name" value="HTH_18"/>
    <property type="match status" value="1"/>
</dbReference>
<dbReference type="OrthoDB" id="9801123at2"/>
<gene>
    <name evidence="5" type="ORF">SAMN05660923_02374</name>
</gene>
<dbReference type="SMART" id="SM00342">
    <property type="entry name" value="HTH_ARAC"/>
    <property type="match status" value="1"/>
</dbReference>
<dbReference type="PANTHER" id="PTHR47504">
    <property type="entry name" value="RIGHT ORIGIN-BINDING PROTEIN"/>
    <property type="match status" value="1"/>
</dbReference>
<keyword evidence="3" id="KW-0804">Transcription</keyword>
<keyword evidence="2 5" id="KW-0238">DNA-binding</keyword>
<dbReference type="PANTHER" id="PTHR47504:SF5">
    <property type="entry name" value="RIGHT ORIGIN-BINDING PROTEIN"/>
    <property type="match status" value="1"/>
</dbReference>
<proteinExistence type="predicted"/>
<dbReference type="EMBL" id="FNNG01000011">
    <property type="protein sequence ID" value="SDX47479.1"/>
    <property type="molecule type" value="Genomic_DNA"/>
</dbReference>
<dbReference type="AlphaFoldDB" id="A0A1H3C1U8"/>
<dbReference type="Pfam" id="PF01636">
    <property type="entry name" value="APH"/>
    <property type="match status" value="1"/>
</dbReference>
<organism evidence="5 6">
    <name type="scientific">Tepidimicrobium xylanilyticum</name>
    <dbReference type="NCBI Taxonomy" id="1123352"/>
    <lineage>
        <taxon>Bacteria</taxon>
        <taxon>Bacillati</taxon>
        <taxon>Bacillota</taxon>
        <taxon>Tissierellia</taxon>
        <taxon>Tissierellales</taxon>
        <taxon>Tepidimicrobiaceae</taxon>
        <taxon>Tepidimicrobium</taxon>
    </lineage>
</organism>
<protein>
    <submittedName>
        <fullName evidence="5">AraC-type DNA-binding protein</fullName>
    </submittedName>
</protein>
<dbReference type="Gene3D" id="3.90.1200.10">
    <property type="match status" value="1"/>
</dbReference>
<dbReference type="InterPro" id="IPR018060">
    <property type="entry name" value="HTH_AraC"/>
</dbReference>
<evidence type="ECO:0000259" key="4">
    <source>
        <dbReference type="PROSITE" id="PS01124"/>
    </source>
</evidence>
<dbReference type="Gene3D" id="3.30.200.20">
    <property type="entry name" value="Phosphorylase Kinase, domain 1"/>
    <property type="match status" value="1"/>
</dbReference>